<evidence type="ECO:0000313" key="1">
    <source>
        <dbReference type="EMBL" id="QWK91665.1"/>
    </source>
</evidence>
<dbReference type="RefSeq" id="WP_215503855.1">
    <property type="nucleotide sequence ID" value="NZ_CP076361.1"/>
</dbReference>
<evidence type="ECO:0000313" key="2">
    <source>
        <dbReference type="Proteomes" id="UP000679352"/>
    </source>
</evidence>
<sequence length="125" mass="13615">MQHVIQPLIHKAQVMGLAVNVARTGLCLNDPAELRMLEEGRIGVFAVIRRPFLGVIPRNSRLYLGHLGPAAAGLVAPHMMREQPLRVRIVGLTPEHLAGEAAAEIHVSVWGELDQVIRAAPRDTA</sequence>
<gene>
    <name evidence="1" type="ORF">KM031_07295</name>
</gene>
<proteinExistence type="predicted"/>
<reference evidence="1" key="1">
    <citation type="submission" date="2021-06" db="EMBL/GenBank/DDBJ databases">
        <title>Direct submission.</title>
        <authorList>
            <person name="Lee C.-S."/>
            <person name="Jin L."/>
        </authorList>
    </citation>
    <scope>NUCLEOTIDE SEQUENCE</scope>
    <source>
        <strain evidence="1">Con5</strain>
    </source>
</reference>
<protein>
    <submittedName>
        <fullName evidence="1">Uncharacterized protein</fullName>
    </submittedName>
</protein>
<accession>A0A975P8V9</accession>
<dbReference type="Proteomes" id="UP000679352">
    <property type="component" value="Chromosome"/>
</dbReference>
<organism evidence="1 2">
    <name type="scientific">Gemmobacter fulvus</name>
    <dbReference type="NCBI Taxonomy" id="2840474"/>
    <lineage>
        <taxon>Bacteria</taxon>
        <taxon>Pseudomonadati</taxon>
        <taxon>Pseudomonadota</taxon>
        <taxon>Alphaproteobacteria</taxon>
        <taxon>Rhodobacterales</taxon>
        <taxon>Paracoccaceae</taxon>
        <taxon>Gemmobacter</taxon>
    </lineage>
</organism>
<dbReference type="AlphaFoldDB" id="A0A975P8V9"/>
<dbReference type="EMBL" id="CP076361">
    <property type="protein sequence ID" value="QWK91665.1"/>
    <property type="molecule type" value="Genomic_DNA"/>
</dbReference>
<dbReference type="KEGG" id="gfu:KM031_07295"/>
<name>A0A975P8V9_9RHOB</name>
<keyword evidence="2" id="KW-1185">Reference proteome</keyword>